<dbReference type="PANTHER" id="PTHR34654:SF1">
    <property type="entry name" value="RNA-BINDING PROTEIN KHPA"/>
    <property type="match status" value="1"/>
</dbReference>
<keyword evidence="3" id="KW-0961">Cell wall biogenesis/degradation</keyword>
<dbReference type="Proteomes" id="UP000501830">
    <property type="component" value="Chromosome"/>
</dbReference>
<name>A0A6G7WFA2_9LACT</name>
<proteinExistence type="inferred from homology"/>
<sequence length="82" mass="9385">MPDIQELILTMIKPLVEFKDEVSIEIKETNEFFEYHLKVNPEDVGRVIGKQGRVAKAIRTIVYSVRTKQSKRVRLVIDGGNG</sequence>
<evidence type="ECO:0000313" key="5">
    <source>
        <dbReference type="Proteomes" id="UP000501830"/>
    </source>
</evidence>
<dbReference type="EMBL" id="CP049889">
    <property type="protein sequence ID" value="QIK50933.1"/>
    <property type="molecule type" value="Genomic_DNA"/>
</dbReference>
<dbReference type="AlphaFoldDB" id="A0A6G7WFA2"/>
<comment type="similarity">
    <text evidence="3">Belongs to the KhpA RNA-binding protein family.</text>
</comment>
<dbReference type="InterPro" id="IPR015946">
    <property type="entry name" value="KH_dom-like_a/b"/>
</dbReference>
<keyword evidence="3" id="KW-0133">Cell shape</keyword>
<evidence type="ECO:0000313" key="4">
    <source>
        <dbReference type="EMBL" id="QIK50933.1"/>
    </source>
</evidence>
<gene>
    <name evidence="3" type="primary">khpA</name>
    <name evidence="4" type="ORF">G7058_02025</name>
</gene>
<dbReference type="CDD" id="cd22533">
    <property type="entry name" value="KH-II_YlqC-like"/>
    <property type="match status" value="1"/>
</dbReference>
<keyword evidence="3" id="KW-0143">Chaperone</keyword>
<dbReference type="GO" id="GO:0071555">
    <property type="term" value="P:cell wall organization"/>
    <property type="evidence" value="ECO:0007669"/>
    <property type="project" value="UniProtKB-KW"/>
</dbReference>
<dbReference type="GO" id="GO:0009252">
    <property type="term" value="P:peptidoglycan biosynthetic process"/>
    <property type="evidence" value="ECO:0007669"/>
    <property type="project" value="UniProtKB-UniRule"/>
</dbReference>
<dbReference type="GO" id="GO:0005737">
    <property type="term" value="C:cytoplasm"/>
    <property type="evidence" value="ECO:0007669"/>
    <property type="project" value="UniProtKB-SubCell"/>
</dbReference>
<dbReference type="Gene3D" id="3.30.300.20">
    <property type="match status" value="1"/>
</dbReference>
<accession>A0A6G7WFA2</accession>
<keyword evidence="1 3" id="KW-0963">Cytoplasm</keyword>
<dbReference type="GO" id="GO:0003723">
    <property type="term" value="F:RNA binding"/>
    <property type="evidence" value="ECO:0007669"/>
    <property type="project" value="UniProtKB-UniRule"/>
</dbReference>
<keyword evidence="5" id="KW-1185">Reference proteome</keyword>
<dbReference type="InterPro" id="IPR009019">
    <property type="entry name" value="KH_sf_prok-type"/>
</dbReference>
<keyword evidence="2 3" id="KW-0694">RNA-binding</keyword>
<dbReference type="RefSeq" id="WP_166061974.1">
    <property type="nucleotide sequence ID" value="NZ_CP049889.1"/>
</dbReference>
<dbReference type="SUPFAM" id="SSF54814">
    <property type="entry name" value="Prokaryotic type KH domain (KH-domain type II)"/>
    <property type="match status" value="1"/>
</dbReference>
<evidence type="ECO:0000256" key="2">
    <source>
        <dbReference type="ARBA" id="ARBA00022884"/>
    </source>
</evidence>
<dbReference type="PANTHER" id="PTHR34654">
    <property type="entry name" value="UPF0109 PROTEIN SCO5592"/>
    <property type="match status" value="1"/>
</dbReference>
<evidence type="ECO:0000256" key="3">
    <source>
        <dbReference type="HAMAP-Rule" id="MF_00088"/>
    </source>
</evidence>
<comment type="subcellular location">
    <subcellularLocation>
        <location evidence="3">Cytoplasm</location>
    </subcellularLocation>
</comment>
<dbReference type="HAMAP" id="MF_00088">
    <property type="entry name" value="KhpA"/>
    <property type="match status" value="1"/>
</dbReference>
<protein>
    <recommendedName>
        <fullName evidence="3">RNA-binding protein KhpA</fullName>
    </recommendedName>
    <alternativeName>
        <fullName evidence="3">KH-domain protein A</fullName>
    </alternativeName>
</protein>
<dbReference type="InterPro" id="IPR020627">
    <property type="entry name" value="KhpA"/>
</dbReference>
<reference evidence="4 5" key="1">
    <citation type="journal article" date="2017" name="Int. J. Syst. Evol. Microbiol.">
        <title>Jeotgalibaca porci sp. nov. and Jeotgalibaca arthritidis sp. nov., isolated from pigs, and emended description of the genus Jeotgalibaca.</title>
        <authorList>
            <person name="Zamora L."/>
            <person name="Perez-Sancho M."/>
            <person name="Dominguez L."/>
            <person name="Fernandez-Garayzabal J.F."/>
            <person name="Vela A.I."/>
        </authorList>
    </citation>
    <scope>NUCLEOTIDE SEQUENCE [LARGE SCALE GENOMIC DNA]</scope>
    <source>
        <strain evidence="4 5">CCUG 69148</strain>
    </source>
</reference>
<organism evidence="4 5">
    <name type="scientific">Jeotgalibaca porci</name>
    <dbReference type="NCBI Taxonomy" id="1868793"/>
    <lineage>
        <taxon>Bacteria</taxon>
        <taxon>Bacillati</taxon>
        <taxon>Bacillota</taxon>
        <taxon>Bacilli</taxon>
        <taxon>Lactobacillales</taxon>
        <taxon>Carnobacteriaceae</taxon>
        <taxon>Jeotgalibaca</taxon>
    </lineage>
</organism>
<dbReference type="Pfam" id="PF13083">
    <property type="entry name" value="KH_KhpA-B"/>
    <property type="match status" value="1"/>
</dbReference>
<comment type="subunit">
    <text evidence="3">Forms a complex with KhpB.</text>
</comment>
<evidence type="ECO:0000256" key="1">
    <source>
        <dbReference type="ARBA" id="ARBA00022490"/>
    </source>
</evidence>
<dbReference type="GO" id="GO:0008360">
    <property type="term" value="P:regulation of cell shape"/>
    <property type="evidence" value="ECO:0007669"/>
    <property type="project" value="UniProtKB-KW"/>
</dbReference>
<dbReference type="GeneID" id="94552037"/>
<dbReference type="KEGG" id="jpo:G7058_02025"/>
<comment type="function">
    <text evidence="3">A probable RNA chaperone. Forms a complex with KhpB which binds to cellular RNA and controls its expression. Plays a role in peptidoglycan (PG) homeostasis and cell length regulation.</text>
</comment>